<keyword evidence="3" id="KW-1185">Reference proteome</keyword>
<evidence type="ECO:0000313" key="3">
    <source>
        <dbReference type="Proteomes" id="UP000008840"/>
    </source>
</evidence>
<proteinExistence type="predicted"/>
<protein>
    <submittedName>
        <fullName evidence="2">Exported protein</fullName>
    </submittedName>
</protein>
<dbReference type="Proteomes" id="UP000008840">
    <property type="component" value="Chromosome"/>
</dbReference>
<keyword evidence="1" id="KW-0732">Signal</keyword>
<gene>
    <name evidence="2" type="ordered locus">Smlt3173</name>
</gene>
<feature type="chain" id="PRO_5002776317" evidence="1">
    <location>
        <begin position="38"/>
        <end position="312"/>
    </location>
</feature>
<evidence type="ECO:0000256" key="1">
    <source>
        <dbReference type="SAM" id="SignalP"/>
    </source>
</evidence>
<dbReference type="EMBL" id="AM743169">
    <property type="protein sequence ID" value="CAQ46616.1"/>
    <property type="molecule type" value="Genomic_DNA"/>
</dbReference>
<sequence>MPPRRQFMERAPLRRFSRPALLLGALFAASSVQDAHAAGVLVCDNCRDPRALALYSGTGPTIVVDFQQRRLHGFDVEYDRELRRYRATRAQIPEPINASFNRIMGMLDNNVPTVQFAPRQWAGRGVQYEVHPDDPQYANGIGFPEEHKNLNAYDVVQMATERFRLESAMGKAFTGATTSSRAWNSMATFLSSIGLSFVSKALGIDGAIYRITWRDGSKTTLAIVSSSVDTARYVQGQSKDANGNMIPDGAATSPGLAQHFAGTYNFNSRDDLDRWIDSGRLYGVNMFPGAPPESLQIVCEWNGTDIVCRLPR</sequence>
<reference evidence="2 3" key="1">
    <citation type="journal article" date="2008" name="Genome Biol.">
        <title>The complete genome, comparative and functional analysis of Stenotrophomonas maltophilia reveals an organism heavily shielded by drug resistance determinants.</title>
        <authorList>
            <person name="Crossman L.C."/>
            <person name="Gould V.C."/>
            <person name="Dow J.M."/>
            <person name="Vernikos G.S."/>
            <person name="Okazaki A."/>
            <person name="Sebaihia M."/>
            <person name="Saunders D."/>
            <person name="Arrowsmith C."/>
            <person name="Carver T."/>
            <person name="Peters N."/>
            <person name="Adlem E."/>
            <person name="Kerhornou A."/>
            <person name="Lord A."/>
            <person name="Murphy L."/>
            <person name="Seeger K."/>
            <person name="Squares R."/>
            <person name="Rutter S."/>
            <person name="Quail M.A."/>
            <person name="Rajandream M.A."/>
            <person name="Harris D."/>
            <person name="Churcher C."/>
            <person name="Bentley S.D."/>
            <person name="Parkhill J."/>
            <person name="Thomson N.R."/>
            <person name="Avison M.B."/>
        </authorList>
    </citation>
    <scope>NUCLEOTIDE SEQUENCE [LARGE SCALE GENOMIC DNA]</scope>
    <source>
        <strain evidence="2 3">K279a</strain>
    </source>
</reference>
<name>B2FLA9_STRMK</name>
<dbReference type="EnsemblBacteria" id="CAQ46616">
    <property type="protein sequence ID" value="CAQ46616"/>
    <property type="gene ID" value="Smlt3173"/>
</dbReference>
<dbReference type="HOGENOM" id="CLU_918009_0_0_6"/>
<accession>B2FLA9</accession>
<dbReference type="AlphaFoldDB" id="B2FLA9"/>
<evidence type="ECO:0000313" key="2">
    <source>
        <dbReference type="EMBL" id="CAQ46616.1"/>
    </source>
</evidence>
<dbReference type="KEGG" id="sml:Smlt3173"/>
<feature type="signal peptide" evidence="1">
    <location>
        <begin position="1"/>
        <end position="37"/>
    </location>
</feature>
<organism evidence="2 3">
    <name type="scientific">Stenotrophomonas maltophilia (strain K279a)</name>
    <dbReference type="NCBI Taxonomy" id="522373"/>
    <lineage>
        <taxon>Bacteria</taxon>
        <taxon>Pseudomonadati</taxon>
        <taxon>Pseudomonadota</taxon>
        <taxon>Gammaproteobacteria</taxon>
        <taxon>Lysobacterales</taxon>
        <taxon>Lysobacteraceae</taxon>
        <taxon>Stenotrophomonas</taxon>
        <taxon>Stenotrophomonas maltophilia group</taxon>
    </lineage>
</organism>